<protein>
    <submittedName>
        <fullName evidence="2">Phosphocarrier protein</fullName>
    </submittedName>
</protein>
<dbReference type="AlphaFoldDB" id="A0A840QRP7"/>
<comment type="caution">
    <text evidence="2">The sequence shown here is derived from an EMBL/GenBank/DDBJ whole genome shotgun (WGS) entry which is preliminary data.</text>
</comment>
<name>A0A840QRP7_9BACI</name>
<sequence length="82" mass="9040">MKLKVLKPIFADTASTLVNTASQYPETILLKKEHWVIDAKSLLGVLALALQPAQIIEVTTDDGEPESFVEEVVKTGIFEKVE</sequence>
<feature type="domain" description="HPr" evidence="1">
    <location>
        <begin position="11"/>
        <end position="74"/>
    </location>
</feature>
<reference evidence="2 3" key="1">
    <citation type="submission" date="2020-08" db="EMBL/GenBank/DDBJ databases">
        <title>Genomic Encyclopedia of Type Strains, Phase IV (KMG-IV): sequencing the most valuable type-strain genomes for metagenomic binning, comparative biology and taxonomic classification.</title>
        <authorList>
            <person name="Goeker M."/>
        </authorList>
    </citation>
    <scope>NUCLEOTIDE SEQUENCE [LARGE SCALE GENOMIC DNA]</scope>
    <source>
        <strain evidence="2 3">DSM 24696</strain>
    </source>
</reference>
<proteinExistence type="predicted"/>
<evidence type="ECO:0000313" key="3">
    <source>
        <dbReference type="Proteomes" id="UP000551878"/>
    </source>
</evidence>
<dbReference type="Gene3D" id="3.30.1340.10">
    <property type="entry name" value="HPr-like"/>
    <property type="match status" value="1"/>
</dbReference>
<dbReference type="RefSeq" id="WP_184664447.1">
    <property type="nucleotide sequence ID" value="NZ_JACHHB010000009.1"/>
</dbReference>
<accession>A0A840QRP7</accession>
<dbReference type="Proteomes" id="UP000551878">
    <property type="component" value="Unassembled WGS sequence"/>
</dbReference>
<dbReference type="EMBL" id="JACHHB010000009">
    <property type="protein sequence ID" value="MBB5174019.1"/>
    <property type="molecule type" value="Genomic_DNA"/>
</dbReference>
<organism evidence="2 3">
    <name type="scientific">Texcoconibacillus texcoconensis</name>
    <dbReference type="NCBI Taxonomy" id="1095777"/>
    <lineage>
        <taxon>Bacteria</taxon>
        <taxon>Bacillati</taxon>
        <taxon>Bacillota</taxon>
        <taxon>Bacilli</taxon>
        <taxon>Bacillales</taxon>
        <taxon>Bacillaceae</taxon>
        <taxon>Texcoconibacillus</taxon>
    </lineage>
</organism>
<gene>
    <name evidence="2" type="ORF">HNQ41_002209</name>
</gene>
<dbReference type="InterPro" id="IPR035895">
    <property type="entry name" value="HPr-like_sf"/>
</dbReference>
<evidence type="ECO:0000259" key="1">
    <source>
        <dbReference type="Pfam" id="PF00381"/>
    </source>
</evidence>
<dbReference type="InterPro" id="IPR000032">
    <property type="entry name" value="HPr-like"/>
</dbReference>
<keyword evidence="3" id="KW-1185">Reference proteome</keyword>
<dbReference type="SUPFAM" id="SSF55594">
    <property type="entry name" value="HPr-like"/>
    <property type="match status" value="1"/>
</dbReference>
<dbReference type="Pfam" id="PF00381">
    <property type="entry name" value="PTS-HPr"/>
    <property type="match status" value="1"/>
</dbReference>
<evidence type="ECO:0000313" key="2">
    <source>
        <dbReference type="EMBL" id="MBB5174019.1"/>
    </source>
</evidence>